<evidence type="ECO:0000256" key="4">
    <source>
        <dbReference type="ARBA" id="ARBA00022840"/>
    </source>
</evidence>
<dbReference type="PANTHER" id="PTHR47961:SF6">
    <property type="entry name" value="DNA-DIRECTED DNA POLYMERASE"/>
    <property type="match status" value="1"/>
</dbReference>
<accession>U6LKL9</accession>
<dbReference type="InterPro" id="IPR027417">
    <property type="entry name" value="P-loop_NTPase"/>
</dbReference>
<dbReference type="CDD" id="cd18795">
    <property type="entry name" value="SF2_C_Ski2"/>
    <property type="match status" value="1"/>
</dbReference>
<organism evidence="8 9">
    <name type="scientific">Eimeria brunetti</name>
    <dbReference type="NCBI Taxonomy" id="51314"/>
    <lineage>
        <taxon>Eukaryota</taxon>
        <taxon>Sar</taxon>
        <taxon>Alveolata</taxon>
        <taxon>Apicomplexa</taxon>
        <taxon>Conoidasida</taxon>
        <taxon>Coccidia</taxon>
        <taxon>Eucoccidiorida</taxon>
        <taxon>Eimeriorina</taxon>
        <taxon>Eimeriidae</taxon>
        <taxon>Eimeria</taxon>
    </lineage>
</organism>
<evidence type="ECO:0000313" key="8">
    <source>
        <dbReference type="EMBL" id="CDJ50716.1"/>
    </source>
</evidence>
<dbReference type="SMART" id="SM00490">
    <property type="entry name" value="HELICc"/>
    <property type="match status" value="1"/>
</dbReference>
<reference evidence="8" key="1">
    <citation type="submission" date="2013-10" db="EMBL/GenBank/DDBJ databases">
        <title>Genomic analysis of the causative agents of coccidiosis in chickens.</title>
        <authorList>
            <person name="Reid A.J."/>
            <person name="Blake D."/>
            <person name="Billington K."/>
            <person name="Browne H."/>
            <person name="Dunn M."/>
            <person name="Hung S."/>
            <person name="Kawahara F."/>
            <person name="Miranda-Saavedra D."/>
            <person name="Mourier T."/>
            <person name="Nagra H."/>
            <person name="Otto T.D."/>
            <person name="Rawlings N."/>
            <person name="Sanchez A."/>
            <person name="Sanders M."/>
            <person name="Subramaniam C."/>
            <person name="Tay Y."/>
            <person name="Dear P."/>
            <person name="Doerig C."/>
            <person name="Gruber A."/>
            <person name="Parkinson J."/>
            <person name="Shirley M."/>
            <person name="Wan K.L."/>
            <person name="Berriman M."/>
            <person name="Tomley F."/>
            <person name="Pain A."/>
        </authorList>
    </citation>
    <scope>NUCLEOTIDE SEQUENCE [LARGE SCALE GENOMIC DNA]</scope>
    <source>
        <strain evidence="8">Houghton</strain>
    </source>
</reference>
<evidence type="ECO:0000259" key="6">
    <source>
        <dbReference type="PROSITE" id="PS51192"/>
    </source>
</evidence>
<dbReference type="PANTHER" id="PTHR47961">
    <property type="entry name" value="DNA POLYMERASE THETA, PUTATIVE (AFU_ORTHOLOGUE AFUA_1G05260)-RELATED"/>
    <property type="match status" value="1"/>
</dbReference>
<keyword evidence="2" id="KW-0378">Hydrolase</keyword>
<feature type="domain" description="Helicase C-terminal" evidence="7">
    <location>
        <begin position="443"/>
        <end position="608"/>
    </location>
</feature>
<dbReference type="SUPFAM" id="SSF52540">
    <property type="entry name" value="P-loop containing nucleoside triphosphate hydrolases"/>
    <property type="match status" value="2"/>
</dbReference>
<dbReference type="Pfam" id="PF00270">
    <property type="entry name" value="DEAD"/>
    <property type="match status" value="1"/>
</dbReference>
<dbReference type="EMBL" id="HG712375">
    <property type="protein sequence ID" value="CDJ50716.1"/>
    <property type="molecule type" value="Genomic_DNA"/>
</dbReference>
<evidence type="ECO:0000259" key="7">
    <source>
        <dbReference type="PROSITE" id="PS51194"/>
    </source>
</evidence>
<dbReference type="InterPro" id="IPR014001">
    <property type="entry name" value="Helicase_ATP-bd"/>
</dbReference>
<sequence length="1241" mass="134528">MQGVRSQKELLGCGASSVPWRSLVYCAPTSGGKSLVAEVLIARRLLFEGVRSLVVVPHVSLCAEKVQHLRQLLGPLTLRIEPFHAGANAASNWYAGIDVAVCTLEKANMIINRLVLDLLVPEVATAEGADDILEPPGKPDMPDNYSFCSTLDGSCSCSNRWWDSVRVRMPVVGEHFPVGLVCVDELHFVGDPQRGHLLEMLLAKLMFVNRALKRPIQLVGMSATLPNAPQVAKWLDAELFVTDERPSPLDIFVKYAAAATGPLAVTAGLTSSADKVADHASIVAAALRFIREQVDASQQTAPCPREGVESTGESREAAAEDTRAGWQADAEHLGMLTWEMLREGRRVIIFCPTQEWTARTASFLAKALPFYRRSEAWADLVRQTAASYLNSKMLDCPGAPQSHRQAQQSASGAQQDHMNYLLQQQKQAQQEAIKELLAMPVSMLAQLLVQSPHLFVEPQNVRGREELQWQLRELSLIHSATMLAAVREGVAYHHAGLSGEERALLEAGYRRGHLNVLCATSTLALGVNLPAARVIIRAPHFGRDELLSPSRFHQMAGRAGRKGLERRGDAYLICSPATLPHVRKLLMAVAVADSSCGDGSDTARGDAETSSRLKGQHLCRFFLEAVHVLLPLIRQSRETLRRPATGAFVDVAAILLNCTLRGHQDPHVMLVDEAAQAARYLHSYYLIEAEPSVSSPTLQSDGPTDVKGSSSYSAFAQCPAFGDAARGERKSDLASQPEQSVSGVTADPGKHRHPLRSLAFPSPCLPATCKLLLQQYPCLRSPVVLSRMLQGCDMDRTPAERSSGTADIPQQLDNEASDSVTEASRPSSVASLLKGVNIGKSRQTSSAPAGDAFRSSVWLHFRGLKALTAQLNGGGVPFDGMEMTAVEGRGVSWRDVGGRLAATDVGAAAVEAGIAPWEAAEIFADVFKTSILGLCADTELHLIFLAAVAVGGEMQPHWQSYLSVYDKLNQSCKRVADALGIRRLVISREAIKAQGASRRCINDTADLLLFDRLNFTQLRARVELETHRRFFFALLLHDVYREGAAYDTAMRRQNSACCLGGPLFRAALSEICFVLAGKLKLACSPVGALTSALIDSSRRCGDNQENTTTEDGGPAALQQLLQLEGMTPGRAAALRAAQIYTCAQVARTPLYEIYKALEAAEPAPLAPAAAKGEQNTLRPRVRRQSARLFAVSVKLKDAAQKQQAMRLQVLEDEAAQHWSLIGKVADNSGDEDNSVSVSIDN</sequence>
<evidence type="ECO:0000313" key="9">
    <source>
        <dbReference type="Proteomes" id="UP000030750"/>
    </source>
</evidence>
<evidence type="ECO:0000256" key="5">
    <source>
        <dbReference type="SAM" id="MobiDB-lite"/>
    </source>
</evidence>
<dbReference type="Proteomes" id="UP000030750">
    <property type="component" value="Unassembled WGS sequence"/>
</dbReference>
<feature type="domain" description="Helicase ATP-binding" evidence="6">
    <location>
        <begin position="14"/>
        <end position="243"/>
    </location>
</feature>
<evidence type="ECO:0000256" key="1">
    <source>
        <dbReference type="ARBA" id="ARBA00022741"/>
    </source>
</evidence>
<dbReference type="SMART" id="SM00487">
    <property type="entry name" value="DEXDc"/>
    <property type="match status" value="1"/>
</dbReference>
<keyword evidence="1" id="KW-0547">Nucleotide-binding</keyword>
<dbReference type="InterPro" id="IPR011545">
    <property type="entry name" value="DEAD/DEAH_box_helicase_dom"/>
</dbReference>
<dbReference type="GO" id="GO:0005524">
    <property type="term" value="F:ATP binding"/>
    <property type="evidence" value="ECO:0007669"/>
    <property type="project" value="UniProtKB-KW"/>
</dbReference>
<dbReference type="Pfam" id="PF00271">
    <property type="entry name" value="Helicase_C"/>
    <property type="match status" value="1"/>
</dbReference>
<dbReference type="Gene3D" id="3.40.50.300">
    <property type="entry name" value="P-loop containing nucleotide triphosphate hydrolases"/>
    <property type="match status" value="3"/>
</dbReference>
<feature type="compositionally biased region" description="Basic and acidic residues" evidence="5">
    <location>
        <begin position="306"/>
        <end position="323"/>
    </location>
</feature>
<reference evidence="8" key="2">
    <citation type="submission" date="2013-10" db="EMBL/GenBank/DDBJ databases">
        <authorList>
            <person name="Aslett M."/>
        </authorList>
    </citation>
    <scope>NUCLEOTIDE SEQUENCE [LARGE SCALE GENOMIC DNA]</scope>
    <source>
        <strain evidence="8">Houghton</strain>
    </source>
</reference>
<dbReference type="GO" id="GO:0004386">
    <property type="term" value="F:helicase activity"/>
    <property type="evidence" value="ECO:0007669"/>
    <property type="project" value="UniProtKB-KW"/>
</dbReference>
<dbReference type="VEuPathDB" id="ToxoDB:EBH_0086190"/>
<dbReference type="OrthoDB" id="2320933at2759"/>
<feature type="compositionally biased region" description="Polar residues" evidence="5">
    <location>
        <begin position="811"/>
        <end position="826"/>
    </location>
</feature>
<dbReference type="GO" id="GO:0003676">
    <property type="term" value="F:nucleic acid binding"/>
    <property type="evidence" value="ECO:0007669"/>
    <property type="project" value="InterPro"/>
</dbReference>
<keyword evidence="4" id="KW-0067">ATP-binding</keyword>
<name>U6LKL9_9EIME</name>
<evidence type="ECO:0000256" key="3">
    <source>
        <dbReference type="ARBA" id="ARBA00022806"/>
    </source>
</evidence>
<gene>
    <name evidence="8" type="ORF">EBH_0086190</name>
</gene>
<dbReference type="InterPro" id="IPR001650">
    <property type="entry name" value="Helicase_C-like"/>
</dbReference>
<proteinExistence type="predicted"/>
<protein>
    <submittedName>
        <fullName evidence="8">DNA polymerase theta, putative</fullName>
    </submittedName>
</protein>
<dbReference type="AlphaFoldDB" id="U6LKL9"/>
<keyword evidence="9" id="KW-1185">Reference proteome</keyword>
<keyword evidence="3" id="KW-0347">Helicase</keyword>
<dbReference type="PROSITE" id="PS51194">
    <property type="entry name" value="HELICASE_CTER"/>
    <property type="match status" value="1"/>
</dbReference>
<dbReference type="Pfam" id="PF21099">
    <property type="entry name" value="POLQ_helical"/>
    <property type="match status" value="1"/>
</dbReference>
<dbReference type="GO" id="GO:0016787">
    <property type="term" value="F:hydrolase activity"/>
    <property type="evidence" value="ECO:0007669"/>
    <property type="project" value="UniProtKB-KW"/>
</dbReference>
<dbReference type="InterPro" id="IPR048960">
    <property type="entry name" value="POLQ-like_helical"/>
</dbReference>
<evidence type="ECO:0000256" key="2">
    <source>
        <dbReference type="ARBA" id="ARBA00022801"/>
    </source>
</evidence>
<dbReference type="PROSITE" id="PS51192">
    <property type="entry name" value="HELICASE_ATP_BIND_1"/>
    <property type="match status" value="1"/>
</dbReference>
<dbReference type="InterPro" id="IPR050474">
    <property type="entry name" value="Hel308_SKI2-like"/>
</dbReference>
<feature type="compositionally biased region" description="Polar residues" evidence="5">
    <location>
        <begin position="733"/>
        <end position="743"/>
    </location>
</feature>
<feature type="region of interest" description="Disordered" evidence="5">
    <location>
        <begin position="795"/>
        <end position="826"/>
    </location>
</feature>
<feature type="region of interest" description="Disordered" evidence="5">
    <location>
        <begin position="298"/>
        <end position="324"/>
    </location>
</feature>
<feature type="region of interest" description="Disordered" evidence="5">
    <location>
        <begin position="726"/>
        <end position="753"/>
    </location>
</feature>